<dbReference type="Gene3D" id="3.40.50.720">
    <property type="entry name" value="NAD(P)-binding Rossmann-like Domain"/>
    <property type="match status" value="1"/>
</dbReference>
<dbReference type="Gene3D" id="3.30.360.10">
    <property type="entry name" value="Dihydrodipicolinate Reductase, domain 2"/>
    <property type="match status" value="1"/>
</dbReference>
<dbReference type="STRING" id="930990.A0A067N2Z8"/>
<sequence length="392" mass="43375">MSPSAVRPAPGGDFNVVFIGAGNIMFGSDEGPWNHSIRFEKKLGSRLKIVALVDPSIERAAAVLQKKRSEEAVASAYDRTPIYPNIDDFIQKIRPEQSPHAIVIGCPPAYRGSDEPGRDLELKLLKHFPGVALFVEKPVATGAVIKSFAVANSINEASPVCSVGYMLRYLAAVQKMKQIITENNLIVMATTARYGCAYESIAKYNWWNKDIDCGPIVEQGTHFCDLSRYFGGDVDVPSVVAHSVEHYEAPGKLSKIPIDESKIAPEQRIPRATTATWKYKNGAVGMLLHAVALQDTNYSCEFEVYCDGYQMRLIDPYNNPTLYVRRPGSNLEEVQAFPQDDPFYSEVSNFIDVIENGPEASTILSSFEDACKSYEFSWAIRKASEASRKVPA</sequence>
<accession>A0A067N2Z8</accession>
<dbReference type="SUPFAM" id="SSF51735">
    <property type="entry name" value="NAD(P)-binding Rossmann-fold domains"/>
    <property type="match status" value="1"/>
</dbReference>
<protein>
    <recommendedName>
        <fullName evidence="5">Gfo/Idh/MocA-like oxidoreductase N-terminal domain-containing protein</fullName>
    </recommendedName>
</protein>
<dbReference type="AlphaFoldDB" id="A0A067N2Z8"/>
<dbReference type="InParanoid" id="A0A067N2Z8"/>
<proteinExistence type="predicted"/>
<dbReference type="InterPro" id="IPR000683">
    <property type="entry name" value="Gfo/Idh/MocA-like_OxRdtase_N"/>
</dbReference>
<evidence type="ECO:0008006" key="5">
    <source>
        <dbReference type="Google" id="ProtNLM"/>
    </source>
</evidence>
<gene>
    <name evidence="3" type="ORF">BOTBODRAFT_513831</name>
</gene>
<evidence type="ECO:0000313" key="3">
    <source>
        <dbReference type="EMBL" id="KDQ18522.1"/>
    </source>
</evidence>
<dbReference type="SUPFAM" id="SSF55347">
    <property type="entry name" value="Glyceraldehyde-3-phosphate dehydrogenase-like, C-terminal domain"/>
    <property type="match status" value="1"/>
</dbReference>
<name>A0A067N2Z8_BOTB1</name>
<evidence type="ECO:0000259" key="2">
    <source>
        <dbReference type="Pfam" id="PF08635"/>
    </source>
</evidence>
<dbReference type="Pfam" id="PF01408">
    <property type="entry name" value="GFO_IDH_MocA"/>
    <property type="match status" value="1"/>
</dbReference>
<dbReference type="PANTHER" id="PTHR43249">
    <property type="entry name" value="UDP-N-ACETYL-2-AMINO-2-DEOXY-D-GLUCURONATE OXIDASE"/>
    <property type="match status" value="1"/>
</dbReference>
<dbReference type="Proteomes" id="UP000027195">
    <property type="component" value="Unassembled WGS sequence"/>
</dbReference>
<keyword evidence="4" id="KW-1185">Reference proteome</keyword>
<feature type="domain" description="Gfo/Idh/MocA-like oxidoreductase N-terminal" evidence="1">
    <location>
        <begin position="14"/>
        <end position="165"/>
    </location>
</feature>
<dbReference type="OrthoDB" id="10250282at2759"/>
<dbReference type="PANTHER" id="PTHR43249:SF1">
    <property type="entry name" value="D-GLUCOSIDE 3-DEHYDROGENASE"/>
    <property type="match status" value="1"/>
</dbReference>
<reference evidence="4" key="1">
    <citation type="journal article" date="2014" name="Proc. Natl. Acad. Sci. U.S.A.">
        <title>Extensive sampling of basidiomycete genomes demonstrates inadequacy of the white-rot/brown-rot paradigm for wood decay fungi.</title>
        <authorList>
            <person name="Riley R."/>
            <person name="Salamov A.A."/>
            <person name="Brown D.W."/>
            <person name="Nagy L.G."/>
            <person name="Floudas D."/>
            <person name="Held B.W."/>
            <person name="Levasseur A."/>
            <person name="Lombard V."/>
            <person name="Morin E."/>
            <person name="Otillar R."/>
            <person name="Lindquist E.A."/>
            <person name="Sun H."/>
            <person name="LaButti K.M."/>
            <person name="Schmutz J."/>
            <person name="Jabbour D."/>
            <person name="Luo H."/>
            <person name="Baker S.E."/>
            <person name="Pisabarro A.G."/>
            <person name="Walton J.D."/>
            <person name="Blanchette R.A."/>
            <person name="Henrissat B."/>
            <person name="Martin F."/>
            <person name="Cullen D."/>
            <person name="Hibbett D.S."/>
            <person name="Grigoriev I.V."/>
        </authorList>
    </citation>
    <scope>NUCLEOTIDE SEQUENCE [LARGE SCALE GENOMIC DNA]</scope>
    <source>
        <strain evidence="4">FD-172 SS1</strain>
    </source>
</reference>
<dbReference type="InterPro" id="IPR013944">
    <property type="entry name" value="OxRdtase_put_C"/>
</dbReference>
<dbReference type="InterPro" id="IPR036291">
    <property type="entry name" value="NAD(P)-bd_dom_sf"/>
</dbReference>
<dbReference type="EMBL" id="KL198021">
    <property type="protein sequence ID" value="KDQ18522.1"/>
    <property type="molecule type" value="Genomic_DNA"/>
</dbReference>
<dbReference type="InterPro" id="IPR052515">
    <property type="entry name" value="Gfo/Idh/MocA_Oxidoreductase"/>
</dbReference>
<organism evidence="3 4">
    <name type="scientific">Botryobasidium botryosum (strain FD-172 SS1)</name>
    <dbReference type="NCBI Taxonomy" id="930990"/>
    <lineage>
        <taxon>Eukaryota</taxon>
        <taxon>Fungi</taxon>
        <taxon>Dikarya</taxon>
        <taxon>Basidiomycota</taxon>
        <taxon>Agaricomycotina</taxon>
        <taxon>Agaricomycetes</taxon>
        <taxon>Cantharellales</taxon>
        <taxon>Botryobasidiaceae</taxon>
        <taxon>Botryobasidium</taxon>
    </lineage>
</organism>
<feature type="domain" description="Oxidoreductase putative C-terminal" evidence="2">
    <location>
        <begin position="168"/>
        <end position="309"/>
    </location>
</feature>
<dbReference type="GO" id="GO:0000166">
    <property type="term" value="F:nucleotide binding"/>
    <property type="evidence" value="ECO:0007669"/>
    <property type="project" value="InterPro"/>
</dbReference>
<evidence type="ECO:0000313" key="4">
    <source>
        <dbReference type="Proteomes" id="UP000027195"/>
    </source>
</evidence>
<dbReference type="HOGENOM" id="CLU_039338_0_0_1"/>
<dbReference type="Pfam" id="PF08635">
    <property type="entry name" value="ox_reductase_C"/>
    <property type="match status" value="1"/>
</dbReference>
<evidence type="ECO:0000259" key="1">
    <source>
        <dbReference type="Pfam" id="PF01408"/>
    </source>
</evidence>